<evidence type="ECO:0000313" key="3">
    <source>
        <dbReference type="Proteomes" id="UP000323632"/>
    </source>
</evidence>
<reference evidence="2 3" key="1">
    <citation type="submission" date="2019-09" db="EMBL/GenBank/DDBJ databases">
        <title>Genome sequence and assembly of Taibaiella sp.</title>
        <authorList>
            <person name="Chhetri G."/>
        </authorList>
    </citation>
    <scope>NUCLEOTIDE SEQUENCE [LARGE SCALE GENOMIC DNA]</scope>
    <source>
        <strain evidence="2 3">KVB11</strain>
    </source>
</reference>
<dbReference type="AlphaFoldDB" id="A0A5M6CID2"/>
<evidence type="ECO:0000256" key="1">
    <source>
        <dbReference type="SAM" id="SignalP"/>
    </source>
</evidence>
<protein>
    <recommendedName>
        <fullName evidence="4">DUF3575 domain-containing protein</fullName>
    </recommendedName>
</protein>
<name>A0A5M6CID2_9BACT</name>
<evidence type="ECO:0000313" key="2">
    <source>
        <dbReference type="EMBL" id="KAA5534776.1"/>
    </source>
</evidence>
<evidence type="ECO:0008006" key="4">
    <source>
        <dbReference type="Google" id="ProtNLM"/>
    </source>
</evidence>
<gene>
    <name evidence="2" type="ORF">F0919_09210</name>
</gene>
<keyword evidence="1" id="KW-0732">Signal</keyword>
<dbReference type="Proteomes" id="UP000323632">
    <property type="component" value="Unassembled WGS sequence"/>
</dbReference>
<organism evidence="2 3">
    <name type="scientific">Taibaiella lutea</name>
    <dbReference type="NCBI Taxonomy" id="2608001"/>
    <lineage>
        <taxon>Bacteria</taxon>
        <taxon>Pseudomonadati</taxon>
        <taxon>Bacteroidota</taxon>
        <taxon>Chitinophagia</taxon>
        <taxon>Chitinophagales</taxon>
        <taxon>Chitinophagaceae</taxon>
        <taxon>Taibaiella</taxon>
    </lineage>
</organism>
<feature type="chain" id="PRO_5024446340" description="DUF3575 domain-containing protein" evidence="1">
    <location>
        <begin position="26"/>
        <end position="171"/>
    </location>
</feature>
<accession>A0A5M6CID2</accession>
<comment type="caution">
    <text evidence="2">The sequence shown here is derived from an EMBL/GenBank/DDBJ whole genome shotgun (WGS) entry which is preliminary data.</text>
</comment>
<feature type="signal peptide" evidence="1">
    <location>
        <begin position="1"/>
        <end position="25"/>
    </location>
</feature>
<proteinExistence type="predicted"/>
<dbReference type="EMBL" id="VWSH01000002">
    <property type="protein sequence ID" value="KAA5534776.1"/>
    <property type="molecule type" value="Genomic_DNA"/>
</dbReference>
<sequence length="171" mass="19588">MEKIRRLSFLALLSASTLFCLRTQAQSNSNVVNYQLLGDGLLMSIKYERKVLPDFNLWLNGGIGYYVQSGETYLTLPLGVRYWQPLSKHNRNYVGIGASATYCKADVTLYAIIEYRDKRDKPENAYINYIPALGFRHLNAKRQVTYTWEANLVVNNFAVLPYFGFSIGFAF</sequence>
<dbReference type="RefSeq" id="WP_150032455.1">
    <property type="nucleotide sequence ID" value="NZ_VWSH01000002.1"/>
</dbReference>
<keyword evidence="3" id="KW-1185">Reference proteome</keyword>